<feature type="signal peptide" evidence="1">
    <location>
        <begin position="1"/>
        <end position="20"/>
    </location>
</feature>
<comment type="caution">
    <text evidence="2">The sequence shown here is derived from an EMBL/GenBank/DDBJ whole genome shotgun (WGS) entry which is preliminary data.</text>
</comment>
<keyword evidence="1" id="KW-0732">Signal</keyword>
<proteinExistence type="predicted"/>
<dbReference type="PROSITE" id="PS51257">
    <property type="entry name" value="PROKAR_LIPOPROTEIN"/>
    <property type="match status" value="1"/>
</dbReference>
<gene>
    <name evidence="2" type="ORF">HOLleu_33529</name>
</gene>
<organism evidence="2 3">
    <name type="scientific">Holothuria leucospilota</name>
    <name type="common">Black long sea cucumber</name>
    <name type="synonym">Mertensiothuria leucospilota</name>
    <dbReference type="NCBI Taxonomy" id="206669"/>
    <lineage>
        <taxon>Eukaryota</taxon>
        <taxon>Metazoa</taxon>
        <taxon>Echinodermata</taxon>
        <taxon>Eleutherozoa</taxon>
        <taxon>Echinozoa</taxon>
        <taxon>Holothuroidea</taxon>
        <taxon>Aspidochirotacea</taxon>
        <taxon>Aspidochirotida</taxon>
        <taxon>Holothuriidae</taxon>
        <taxon>Holothuria</taxon>
    </lineage>
</organism>
<dbReference type="PANTHER" id="PTHR38564:SF1">
    <property type="match status" value="1"/>
</dbReference>
<name>A0A9Q0YQE0_HOLLE</name>
<keyword evidence="3" id="KW-1185">Reference proteome</keyword>
<dbReference type="OrthoDB" id="191791at2759"/>
<feature type="chain" id="PRO_5040501578" evidence="1">
    <location>
        <begin position="21"/>
        <end position="165"/>
    </location>
</feature>
<evidence type="ECO:0000313" key="3">
    <source>
        <dbReference type="Proteomes" id="UP001152320"/>
    </source>
</evidence>
<dbReference type="EMBL" id="JAIZAY010000017">
    <property type="protein sequence ID" value="KAJ8025856.1"/>
    <property type="molecule type" value="Genomic_DNA"/>
</dbReference>
<reference evidence="2" key="1">
    <citation type="submission" date="2021-10" db="EMBL/GenBank/DDBJ databases">
        <title>Tropical sea cucumber genome reveals ecological adaptation and Cuvierian tubules defense mechanism.</title>
        <authorList>
            <person name="Chen T."/>
        </authorList>
    </citation>
    <scope>NUCLEOTIDE SEQUENCE</scope>
    <source>
        <strain evidence="2">Nanhai2018</strain>
        <tissue evidence="2">Muscle</tissue>
    </source>
</reference>
<protein>
    <submittedName>
        <fullName evidence="2">Uncharacterized protein</fullName>
    </submittedName>
</protein>
<sequence>MKVTVKLIVYFVVMHTTALACQPPDCDRNDCGSCGNACCLLEFEFSSTTPENVYNLFVKNLKTGGADGRYTFIGGSDLRQYNVSADFILQGWHTTLVHHYNDTLDFTFSSASNSKMTTVKAFSISQIAGAYCDSGQNYKNLVGFVKGLEEDFEEHTLLGCPKPQL</sequence>
<dbReference type="Proteomes" id="UP001152320">
    <property type="component" value="Chromosome 17"/>
</dbReference>
<evidence type="ECO:0000313" key="2">
    <source>
        <dbReference type="EMBL" id="KAJ8025856.1"/>
    </source>
</evidence>
<dbReference type="PANTHER" id="PTHR38564">
    <property type="entry name" value="SI:CH73-250A16.5-RELATED"/>
    <property type="match status" value="1"/>
</dbReference>
<evidence type="ECO:0000256" key="1">
    <source>
        <dbReference type="SAM" id="SignalP"/>
    </source>
</evidence>
<dbReference type="AlphaFoldDB" id="A0A9Q0YQE0"/>
<accession>A0A9Q0YQE0</accession>